<evidence type="ECO:0000313" key="3">
    <source>
        <dbReference type="Proteomes" id="UP000326759"/>
    </source>
</evidence>
<dbReference type="GO" id="GO:0005758">
    <property type="term" value="C:mitochondrial intermembrane space"/>
    <property type="evidence" value="ECO:0007669"/>
    <property type="project" value="InterPro"/>
</dbReference>
<dbReference type="Pfam" id="PF04707">
    <property type="entry name" value="PRELI"/>
    <property type="match status" value="1"/>
</dbReference>
<dbReference type="OrthoDB" id="341300at2759"/>
<dbReference type="Proteomes" id="UP000326759">
    <property type="component" value="Unassembled WGS sequence"/>
</dbReference>
<dbReference type="PANTHER" id="PTHR11158">
    <property type="entry name" value="MSF1/PX19 RELATED"/>
    <property type="match status" value="1"/>
</dbReference>
<dbReference type="AlphaFoldDB" id="A0A5N5T824"/>
<gene>
    <name evidence="2" type="primary">prel</name>
    <name evidence="2" type="ORF">Anas_11932</name>
</gene>
<sequence>MRFYEGTSVFQYSWNQVAQAIWKKYPNPESSHVLTEDTVSRKVVDNKLYTKRLLTKTNHLPKWGEKFVTNVRNVKIIEESIVDPVNKEVCTYTRNVGLTRVMSVVEKVTYKPCPTNPEWTVAETKAWFESRIFGVSYAIQTFGLERYRMNVKKTHKGFVFVMKKLFPSPVEGRESDLGKKSEEHRLRLKDAARETAKRAKEIAQEKTRKSTIYAACES</sequence>
<reference evidence="2 3" key="1">
    <citation type="journal article" date="2019" name="PLoS Biol.">
        <title>Sex chromosomes control vertical transmission of feminizing Wolbachia symbionts in an isopod.</title>
        <authorList>
            <person name="Becking T."/>
            <person name="Chebbi M.A."/>
            <person name="Giraud I."/>
            <person name="Moumen B."/>
            <person name="Laverre T."/>
            <person name="Caubet Y."/>
            <person name="Peccoud J."/>
            <person name="Gilbert C."/>
            <person name="Cordaux R."/>
        </authorList>
    </citation>
    <scope>NUCLEOTIDE SEQUENCE [LARGE SCALE GENOMIC DNA]</scope>
    <source>
        <strain evidence="2">ANa2</strain>
        <tissue evidence="2">Whole body excluding digestive tract and cuticle</tissue>
    </source>
</reference>
<accession>A0A5N5T824</accession>
<evidence type="ECO:0000259" key="1">
    <source>
        <dbReference type="PROSITE" id="PS50904"/>
    </source>
</evidence>
<organism evidence="2 3">
    <name type="scientific">Armadillidium nasatum</name>
    <dbReference type="NCBI Taxonomy" id="96803"/>
    <lineage>
        <taxon>Eukaryota</taxon>
        <taxon>Metazoa</taxon>
        <taxon>Ecdysozoa</taxon>
        <taxon>Arthropoda</taxon>
        <taxon>Crustacea</taxon>
        <taxon>Multicrustacea</taxon>
        <taxon>Malacostraca</taxon>
        <taxon>Eumalacostraca</taxon>
        <taxon>Peracarida</taxon>
        <taxon>Isopoda</taxon>
        <taxon>Oniscidea</taxon>
        <taxon>Crinocheta</taxon>
        <taxon>Armadillidiidae</taxon>
        <taxon>Armadillidium</taxon>
    </lineage>
</organism>
<keyword evidence="3" id="KW-1185">Reference proteome</keyword>
<dbReference type="InterPro" id="IPR037365">
    <property type="entry name" value="Slowmo/Ups"/>
</dbReference>
<feature type="domain" description="PRELI/MSF1" evidence="1">
    <location>
        <begin position="1"/>
        <end position="170"/>
    </location>
</feature>
<name>A0A5N5T824_9CRUS</name>
<dbReference type="PROSITE" id="PS50904">
    <property type="entry name" value="PRELI_MSF1"/>
    <property type="match status" value="1"/>
</dbReference>
<dbReference type="InterPro" id="IPR006797">
    <property type="entry name" value="PRELI/MSF1_dom"/>
</dbReference>
<proteinExistence type="predicted"/>
<comment type="caution">
    <text evidence="2">The sequence shown here is derived from an EMBL/GenBank/DDBJ whole genome shotgun (WGS) entry which is preliminary data.</text>
</comment>
<protein>
    <submittedName>
        <fullName evidence="2">Protein preli-like</fullName>
    </submittedName>
</protein>
<evidence type="ECO:0000313" key="2">
    <source>
        <dbReference type="EMBL" id="KAB7502803.1"/>
    </source>
</evidence>
<dbReference type="EMBL" id="SEYY01006694">
    <property type="protein sequence ID" value="KAB7502803.1"/>
    <property type="molecule type" value="Genomic_DNA"/>
</dbReference>